<dbReference type="InterPro" id="IPR039135">
    <property type="entry name" value="NAT9-like"/>
</dbReference>
<comment type="caution">
    <text evidence="5">The sequence shown here is derived from an EMBL/GenBank/DDBJ whole genome shotgun (WGS) entry which is preliminary data.</text>
</comment>
<dbReference type="GO" id="GO:0008080">
    <property type="term" value="F:N-acetyltransferase activity"/>
    <property type="evidence" value="ECO:0007669"/>
    <property type="project" value="InterPro"/>
</dbReference>
<evidence type="ECO:0000313" key="6">
    <source>
        <dbReference type="Proteomes" id="UP000623467"/>
    </source>
</evidence>
<evidence type="ECO:0000256" key="2">
    <source>
        <dbReference type="ARBA" id="ARBA00022679"/>
    </source>
</evidence>
<evidence type="ECO:0000259" key="4">
    <source>
        <dbReference type="Pfam" id="PF13302"/>
    </source>
</evidence>
<dbReference type="InterPro" id="IPR016181">
    <property type="entry name" value="Acyl_CoA_acyltransferase"/>
</dbReference>
<accession>A0A8H6YSW1</accession>
<dbReference type="OrthoDB" id="5043642at2759"/>
<organism evidence="5 6">
    <name type="scientific">Mycena sanguinolenta</name>
    <dbReference type="NCBI Taxonomy" id="230812"/>
    <lineage>
        <taxon>Eukaryota</taxon>
        <taxon>Fungi</taxon>
        <taxon>Dikarya</taxon>
        <taxon>Basidiomycota</taxon>
        <taxon>Agaricomycotina</taxon>
        <taxon>Agaricomycetes</taxon>
        <taxon>Agaricomycetidae</taxon>
        <taxon>Agaricales</taxon>
        <taxon>Marasmiineae</taxon>
        <taxon>Mycenaceae</taxon>
        <taxon>Mycena</taxon>
    </lineage>
</organism>
<evidence type="ECO:0000256" key="1">
    <source>
        <dbReference type="ARBA" id="ARBA00009342"/>
    </source>
</evidence>
<dbReference type="EMBL" id="JACAZH010000007">
    <property type="protein sequence ID" value="KAF7363994.1"/>
    <property type="molecule type" value="Genomic_DNA"/>
</dbReference>
<dbReference type="AlphaFoldDB" id="A0A8H6YSW1"/>
<gene>
    <name evidence="5" type="ORF">MSAN_01058100</name>
</gene>
<keyword evidence="3 5" id="KW-0012">Acyltransferase</keyword>
<feature type="domain" description="N-acetyltransferase" evidence="4">
    <location>
        <begin position="14"/>
        <end position="198"/>
    </location>
</feature>
<proteinExistence type="inferred from homology"/>
<reference evidence="5" key="1">
    <citation type="submission" date="2020-05" db="EMBL/GenBank/DDBJ databases">
        <title>Mycena genomes resolve the evolution of fungal bioluminescence.</title>
        <authorList>
            <person name="Tsai I.J."/>
        </authorList>
    </citation>
    <scope>NUCLEOTIDE SEQUENCE</scope>
    <source>
        <strain evidence="5">160909Yilan</strain>
    </source>
</reference>
<dbReference type="Pfam" id="PF13302">
    <property type="entry name" value="Acetyltransf_3"/>
    <property type="match status" value="1"/>
</dbReference>
<evidence type="ECO:0000313" key="5">
    <source>
        <dbReference type="EMBL" id="KAF7363994.1"/>
    </source>
</evidence>
<evidence type="ECO:0000256" key="3">
    <source>
        <dbReference type="ARBA" id="ARBA00023315"/>
    </source>
</evidence>
<protein>
    <submittedName>
        <fullName evidence="5">Acyl-CoA N-acyltransferase</fullName>
    </submittedName>
</protein>
<dbReference type="SUPFAM" id="SSF55729">
    <property type="entry name" value="Acyl-CoA N-acyltransferases (Nat)"/>
    <property type="match status" value="1"/>
</dbReference>
<keyword evidence="2 5" id="KW-0808">Transferase</keyword>
<dbReference type="InterPro" id="IPR000182">
    <property type="entry name" value="GNAT_dom"/>
</dbReference>
<sequence>MRVNTDTVLVGEKVILVPYLPEHVPKYHTWMQDPELRELTASEPLTLEEEYEMQRKWQLDEDKLTFIVCDRGDSDSLESKPLNPRDPRVSALRMIGDVNIFLHGSPSQDTHLDEEDEFYAEAEIMIAEREYRRKGFALEALQLMLGYATASSKGSFICANPPDTLKSSPLPISPTSLLVRISESNVPSIRLFEKLGFHITKRVEVFGEVEMRWREVVFFPFALASRNCQLFPQQAHSPSTMSISLYKSSKRLQDIKWIPIMPEPTNASLVDAVLPDDLITLIVQEAAQDTPTALSLALVSKAVGRISEFILYKFITLQSLAAARTFTSTLRTKRRPILAGVTALTLLHPAPRDYEDFWSLLAQRCPHITHLSLSSADLDSAARTTLRPHHLTLLSPECSAILPPQTIADLGFWSHVSHLHLPHYPPARASPAPERAHEHRH</sequence>
<dbReference type="Proteomes" id="UP000623467">
    <property type="component" value="Unassembled WGS sequence"/>
</dbReference>
<dbReference type="Gene3D" id="3.40.630.30">
    <property type="match status" value="1"/>
</dbReference>
<dbReference type="PANTHER" id="PTHR13256">
    <property type="entry name" value="N-ACETYLTRANSFERASE 9"/>
    <property type="match status" value="1"/>
</dbReference>
<name>A0A8H6YSW1_9AGAR</name>
<comment type="similarity">
    <text evidence="1">Belongs to the acetyltransferase family. GNAT subfamily.</text>
</comment>
<keyword evidence="6" id="KW-1185">Reference proteome</keyword>
<dbReference type="PANTHER" id="PTHR13256:SF16">
    <property type="entry name" value="ALPHA_BETA-TUBULIN-N-ACETYLTRANSFERASE 9"/>
    <property type="match status" value="1"/>
</dbReference>